<keyword evidence="2 4" id="KW-0853">WD repeat</keyword>
<keyword evidence="3" id="KW-0677">Repeat</keyword>
<evidence type="ECO:0000256" key="5">
    <source>
        <dbReference type="SAM" id="MobiDB-lite"/>
    </source>
</evidence>
<dbReference type="Proteomes" id="UP000193560">
    <property type="component" value="Unassembled WGS sequence"/>
</dbReference>
<dbReference type="PROSITE" id="PS50082">
    <property type="entry name" value="WD_REPEATS_2"/>
    <property type="match status" value="4"/>
</dbReference>
<feature type="compositionally biased region" description="Acidic residues" evidence="5">
    <location>
        <begin position="598"/>
        <end position="608"/>
    </location>
</feature>
<reference evidence="6 7" key="1">
    <citation type="submission" date="2016-07" db="EMBL/GenBank/DDBJ databases">
        <title>Pervasive Adenine N6-methylation of Active Genes in Fungi.</title>
        <authorList>
            <consortium name="DOE Joint Genome Institute"/>
            <person name="Mondo S.J."/>
            <person name="Dannebaum R.O."/>
            <person name="Kuo R.C."/>
            <person name="Labutti K."/>
            <person name="Haridas S."/>
            <person name="Kuo A."/>
            <person name="Salamov A."/>
            <person name="Ahrendt S.R."/>
            <person name="Lipzen A."/>
            <person name="Sullivan W."/>
            <person name="Andreopoulos W.B."/>
            <person name="Clum A."/>
            <person name="Lindquist E."/>
            <person name="Daum C."/>
            <person name="Ramamoorthy G.K."/>
            <person name="Gryganskyi A."/>
            <person name="Culley D."/>
            <person name="Magnuson J.K."/>
            <person name="James T.Y."/>
            <person name="O'Malley M.A."/>
            <person name="Stajich J.E."/>
            <person name="Spatafora J.W."/>
            <person name="Visel A."/>
            <person name="Grigoriev I.V."/>
        </authorList>
    </citation>
    <scope>NUCLEOTIDE SEQUENCE [LARGE SCALE GENOMIC DNA]</scope>
    <source>
        <strain evidence="6 7">NRRL 1336</strain>
    </source>
</reference>
<feature type="compositionally biased region" description="Low complexity" evidence="5">
    <location>
        <begin position="660"/>
        <end position="672"/>
    </location>
</feature>
<evidence type="ECO:0000313" key="6">
    <source>
        <dbReference type="EMBL" id="ORZ23372.1"/>
    </source>
</evidence>
<dbReference type="InterPro" id="IPR001680">
    <property type="entry name" value="WD40_rpt"/>
</dbReference>
<dbReference type="InterPro" id="IPR051246">
    <property type="entry name" value="WDR48"/>
</dbReference>
<feature type="repeat" description="WD" evidence="4">
    <location>
        <begin position="104"/>
        <end position="135"/>
    </location>
</feature>
<feature type="repeat" description="WD" evidence="4">
    <location>
        <begin position="253"/>
        <end position="294"/>
    </location>
</feature>
<name>A0A1X2IWH4_9FUNG</name>
<dbReference type="EMBL" id="MCGE01000003">
    <property type="protein sequence ID" value="ORZ23372.1"/>
    <property type="molecule type" value="Genomic_DNA"/>
</dbReference>
<dbReference type="SMART" id="SM00320">
    <property type="entry name" value="WD40"/>
    <property type="match status" value="6"/>
</dbReference>
<evidence type="ECO:0000256" key="3">
    <source>
        <dbReference type="ARBA" id="ARBA00022737"/>
    </source>
</evidence>
<dbReference type="PANTHER" id="PTHR19862:SF14">
    <property type="entry name" value="WD REPEAT-CONTAINING PROTEIN 48"/>
    <property type="match status" value="1"/>
</dbReference>
<feature type="repeat" description="WD" evidence="4">
    <location>
        <begin position="148"/>
        <end position="189"/>
    </location>
</feature>
<sequence>MKVQSRRKVSYVIRQPNGKNAHCLGVNSLAIDTSVVYNKNIDNGTAEGGLLYSAGRDGVVAGWQVHIPLQQQQQQQPLNDGSQSSWVHDREILASSSATCDVFSQMHTDWVNDLVVCDQGRSVVSASADRTIKLWRPYSEESHQAQTIGWHTDYVKCLAYASEARWVASGGLDKRINIWDLEKRQAQLTIQVGSMNINNDHHGDTSDASHSTSSKSSIYAMAVNPSGTLLVTGSPEKVVRIWDPRSGKRVSKLTGHTDNIRALLISDDGQHVLSGSSDSTIKLWSMKAQRCLTTYETHTDSIWSLYSDHPDLKTFYAGSRDGLVTKTEIPREGANDKYDESECIGLFKENSGVGKIVAFDDTYIWTATSSSSINRWLSVPSRESRQMLSRSDYNPDIPPSAIVKLPTQTAFSPQLPEHYLANDSLTLYAGSVMSIPMSYNDDDDDSTESLTPLREVPDQIIKGNPGIMAHLVLQNRQHVLTKDTTGEVALWDLVRCMEIKKFGQRQIEEVANEISGIESFPSWCSVTTKIGAITVQLLETNCFDCEMYVDEIGLLGDYQYREDQRVNLGKWLLMNLFSPFVQAEMQRQENGLVKNDCYDDGDRDDGNESDSTNQQRINGHDNTSDGNSPYNKNLVLASAPPPFERTDSAATSVSIHPEHTPTQTTAAATGTPTQPPVSALKIPLTAVTTTHPDSSPFHHASNDNLAQSGPMTAPPTTGRTFDYFSTAHHPVNNHSAVQPPPAAALSSSPVSPSSSNFMHRLKNLSVKAKLGKNSNPDDRSDGYTAATEDDNTTTSVNGGDLGSNGLQSGKNSSSTSVSLGEQQKQQQQQTVANSSSISNHSHGDGGSGGGAATATNHQYTPPNANDFPPLTIPSSTSIIIAEESAEASTSMDLYRGEVSCVGDDYALISKAAPSWLLSFLLYNKTPSKETVKLTFILKPHQDTRLPELPGG</sequence>
<protein>
    <submittedName>
        <fullName evidence="6">WD40-repeat-containing domain protein</fullName>
    </submittedName>
</protein>
<dbReference type="InterPro" id="IPR021772">
    <property type="entry name" value="WDR48/Bun107"/>
</dbReference>
<dbReference type="Pfam" id="PF11816">
    <property type="entry name" value="DUF3337"/>
    <property type="match status" value="1"/>
</dbReference>
<dbReference type="CDD" id="cd00200">
    <property type="entry name" value="WD40"/>
    <property type="match status" value="1"/>
</dbReference>
<proteinExistence type="inferred from homology"/>
<feature type="compositionally biased region" description="Polar residues" evidence="5">
    <location>
        <begin position="804"/>
        <end position="821"/>
    </location>
</feature>
<dbReference type="InterPro" id="IPR020472">
    <property type="entry name" value="WD40_PAC1"/>
</dbReference>
<feature type="compositionally biased region" description="Low complexity" evidence="5">
    <location>
        <begin position="743"/>
        <end position="755"/>
    </location>
</feature>
<dbReference type="Gene3D" id="2.130.10.10">
    <property type="entry name" value="YVTN repeat-like/Quinoprotein amine dehydrogenase"/>
    <property type="match status" value="2"/>
</dbReference>
<dbReference type="InterPro" id="IPR019775">
    <property type="entry name" value="WD40_repeat_CS"/>
</dbReference>
<dbReference type="InterPro" id="IPR015943">
    <property type="entry name" value="WD40/YVTN_repeat-like_dom_sf"/>
</dbReference>
<feature type="compositionally biased region" description="Low complexity" evidence="5">
    <location>
        <begin position="822"/>
        <end position="840"/>
    </location>
</feature>
<evidence type="ECO:0000256" key="4">
    <source>
        <dbReference type="PROSITE-ProRule" id="PRU00221"/>
    </source>
</evidence>
<accession>A0A1X2IWH4</accession>
<dbReference type="Pfam" id="PF00400">
    <property type="entry name" value="WD40"/>
    <property type="match status" value="5"/>
</dbReference>
<organism evidence="6 7">
    <name type="scientific">Absidia repens</name>
    <dbReference type="NCBI Taxonomy" id="90262"/>
    <lineage>
        <taxon>Eukaryota</taxon>
        <taxon>Fungi</taxon>
        <taxon>Fungi incertae sedis</taxon>
        <taxon>Mucoromycota</taxon>
        <taxon>Mucoromycotina</taxon>
        <taxon>Mucoromycetes</taxon>
        <taxon>Mucorales</taxon>
        <taxon>Cunninghamellaceae</taxon>
        <taxon>Absidia</taxon>
    </lineage>
</organism>
<dbReference type="AlphaFoldDB" id="A0A1X2IWH4"/>
<evidence type="ECO:0000313" key="7">
    <source>
        <dbReference type="Proteomes" id="UP000193560"/>
    </source>
</evidence>
<feature type="region of interest" description="Disordered" evidence="5">
    <location>
        <begin position="592"/>
        <end position="869"/>
    </location>
</feature>
<comment type="similarity">
    <text evidence="1">Belongs to the WD repeat WDR48 family.</text>
</comment>
<keyword evidence="7" id="KW-1185">Reference proteome</keyword>
<evidence type="ECO:0000256" key="2">
    <source>
        <dbReference type="ARBA" id="ARBA00022574"/>
    </source>
</evidence>
<dbReference type="PRINTS" id="PR00320">
    <property type="entry name" value="GPROTEINBRPT"/>
</dbReference>
<comment type="caution">
    <text evidence="6">The sequence shown here is derived from an EMBL/GenBank/DDBJ whole genome shotgun (WGS) entry which is preliminary data.</text>
</comment>
<dbReference type="GO" id="GO:0000724">
    <property type="term" value="P:double-strand break repair via homologous recombination"/>
    <property type="evidence" value="ECO:0007669"/>
    <property type="project" value="TreeGrafter"/>
</dbReference>
<evidence type="ECO:0000256" key="1">
    <source>
        <dbReference type="ARBA" id="ARBA00006917"/>
    </source>
</evidence>
<dbReference type="SUPFAM" id="SSF50978">
    <property type="entry name" value="WD40 repeat-like"/>
    <property type="match status" value="1"/>
</dbReference>
<dbReference type="PROSITE" id="PS50294">
    <property type="entry name" value="WD_REPEATS_REGION"/>
    <property type="match status" value="4"/>
</dbReference>
<feature type="repeat" description="WD" evidence="4">
    <location>
        <begin position="211"/>
        <end position="252"/>
    </location>
</feature>
<feature type="compositionally biased region" description="Polar residues" evidence="5">
    <location>
        <begin position="702"/>
        <end position="719"/>
    </location>
</feature>
<dbReference type="GO" id="GO:0043130">
    <property type="term" value="F:ubiquitin binding"/>
    <property type="evidence" value="ECO:0007669"/>
    <property type="project" value="TreeGrafter"/>
</dbReference>
<gene>
    <name evidence="6" type="ORF">BCR42DRAFT_404610</name>
</gene>
<dbReference type="InterPro" id="IPR036322">
    <property type="entry name" value="WD40_repeat_dom_sf"/>
</dbReference>
<dbReference type="STRING" id="90262.A0A1X2IWH4"/>
<dbReference type="OrthoDB" id="2421129at2759"/>
<dbReference type="PROSITE" id="PS00678">
    <property type="entry name" value="WD_REPEATS_1"/>
    <property type="match status" value="1"/>
</dbReference>
<dbReference type="PANTHER" id="PTHR19862">
    <property type="entry name" value="WD REPEAT-CONTAINING PROTEIN 48"/>
    <property type="match status" value="1"/>
</dbReference>